<name>A0A8J8T1K7_HALGN</name>
<gene>
    <name evidence="2" type="ORF">FGO68_gene11405</name>
</gene>
<feature type="region of interest" description="Disordered" evidence="1">
    <location>
        <begin position="32"/>
        <end position="60"/>
    </location>
</feature>
<dbReference type="Proteomes" id="UP000785679">
    <property type="component" value="Unassembled WGS sequence"/>
</dbReference>
<evidence type="ECO:0000313" key="2">
    <source>
        <dbReference type="EMBL" id="TNV78515.1"/>
    </source>
</evidence>
<sequence>MMSLKRENNTSQKRIQVIAASIARLEKALGVKPKKQAHASGNQTLINQPSGLDGGHPVSQSQKRLLIINESKNAMSHEFNDMTP</sequence>
<evidence type="ECO:0000313" key="3">
    <source>
        <dbReference type="Proteomes" id="UP000785679"/>
    </source>
</evidence>
<accession>A0A8J8T1K7</accession>
<evidence type="ECO:0000256" key="1">
    <source>
        <dbReference type="SAM" id="MobiDB-lite"/>
    </source>
</evidence>
<comment type="caution">
    <text evidence="2">The sequence shown here is derived from an EMBL/GenBank/DDBJ whole genome shotgun (WGS) entry which is preliminary data.</text>
</comment>
<proteinExistence type="predicted"/>
<organism evidence="2 3">
    <name type="scientific">Halteria grandinella</name>
    <dbReference type="NCBI Taxonomy" id="5974"/>
    <lineage>
        <taxon>Eukaryota</taxon>
        <taxon>Sar</taxon>
        <taxon>Alveolata</taxon>
        <taxon>Ciliophora</taxon>
        <taxon>Intramacronucleata</taxon>
        <taxon>Spirotrichea</taxon>
        <taxon>Stichotrichia</taxon>
        <taxon>Sporadotrichida</taxon>
        <taxon>Halteriidae</taxon>
        <taxon>Halteria</taxon>
    </lineage>
</organism>
<dbReference type="EMBL" id="RRYP01010228">
    <property type="protein sequence ID" value="TNV78515.1"/>
    <property type="molecule type" value="Genomic_DNA"/>
</dbReference>
<keyword evidence="3" id="KW-1185">Reference proteome</keyword>
<reference evidence="2" key="1">
    <citation type="submission" date="2019-06" db="EMBL/GenBank/DDBJ databases">
        <authorList>
            <person name="Zheng W."/>
        </authorList>
    </citation>
    <scope>NUCLEOTIDE SEQUENCE</scope>
    <source>
        <strain evidence="2">QDHG01</strain>
    </source>
</reference>
<dbReference type="AlphaFoldDB" id="A0A8J8T1K7"/>
<protein>
    <submittedName>
        <fullName evidence="2">Uncharacterized protein</fullName>
    </submittedName>
</protein>
<feature type="compositionally biased region" description="Polar residues" evidence="1">
    <location>
        <begin position="39"/>
        <end position="50"/>
    </location>
</feature>